<feature type="non-terminal residue" evidence="1">
    <location>
        <position position="85"/>
    </location>
</feature>
<keyword evidence="2" id="KW-1185">Reference proteome</keyword>
<organism evidence="1 2">
    <name type="scientific">Russula earlei</name>
    <dbReference type="NCBI Taxonomy" id="71964"/>
    <lineage>
        <taxon>Eukaryota</taxon>
        <taxon>Fungi</taxon>
        <taxon>Dikarya</taxon>
        <taxon>Basidiomycota</taxon>
        <taxon>Agaricomycotina</taxon>
        <taxon>Agaricomycetes</taxon>
        <taxon>Russulales</taxon>
        <taxon>Russulaceae</taxon>
        <taxon>Russula</taxon>
    </lineage>
</organism>
<comment type="caution">
    <text evidence="1">The sequence shown here is derived from an EMBL/GenBank/DDBJ whole genome shotgun (WGS) entry which is preliminary data.</text>
</comment>
<sequence>MILNASWRCPRRLLSLSFRFVLHTFTSRTHHHRPRFRLSHQQGNKSDAPKIAEKPCSTTPPLLPLNGVQTTSIQYRAYHLPLILL</sequence>
<evidence type="ECO:0000313" key="1">
    <source>
        <dbReference type="EMBL" id="KAI9510572.1"/>
    </source>
</evidence>
<gene>
    <name evidence="1" type="ORF">F5148DRAFT_1178235</name>
</gene>
<dbReference type="Proteomes" id="UP001207468">
    <property type="component" value="Unassembled WGS sequence"/>
</dbReference>
<proteinExistence type="predicted"/>
<name>A0ACC0UIA0_9AGAM</name>
<evidence type="ECO:0000313" key="2">
    <source>
        <dbReference type="Proteomes" id="UP001207468"/>
    </source>
</evidence>
<accession>A0ACC0UIA0</accession>
<dbReference type="EMBL" id="JAGFNK010000039">
    <property type="protein sequence ID" value="KAI9510572.1"/>
    <property type="molecule type" value="Genomic_DNA"/>
</dbReference>
<protein>
    <submittedName>
        <fullName evidence="1">Uncharacterized protein</fullName>
    </submittedName>
</protein>
<reference evidence="1" key="1">
    <citation type="submission" date="2021-03" db="EMBL/GenBank/DDBJ databases">
        <title>Evolutionary priming and transition to the ectomycorrhizal habit in an iconic lineage of mushroom-forming fungi: is preadaptation a requirement?</title>
        <authorList>
            <consortium name="DOE Joint Genome Institute"/>
            <person name="Looney B.P."/>
            <person name="Miyauchi S."/>
            <person name="Morin E."/>
            <person name="Drula E."/>
            <person name="Courty P.E."/>
            <person name="Chicoki N."/>
            <person name="Fauchery L."/>
            <person name="Kohler A."/>
            <person name="Kuo A."/>
            <person name="LaButti K."/>
            <person name="Pangilinan J."/>
            <person name="Lipzen A."/>
            <person name="Riley R."/>
            <person name="Andreopoulos W."/>
            <person name="He G."/>
            <person name="Johnson J."/>
            <person name="Barry K.W."/>
            <person name="Grigoriev I.V."/>
            <person name="Nagy L."/>
            <person name="Hibbett D."/>
            <person name="Henrissat B."/>
            <person name="Matheny P.B."/>
            <person name="Labbe J."/>
            <person name="Martin A.F."/>
        </authorList>
    </citation>
    <scope>NUCLEOTIDE SEQUENCE</scope>
    <source>
        <strain evidence="1">BPL698</strain>
    </source>
</reference>